<gene>
    <name evidence="1" type="ORF">DQQ10_03520</name>
</gene>
<accession>A0A364Y8D7</accession>
<organism evidence="1 2">
    <name type="scientific">Pseudochryseolinea flava</name>
    <dbReference type="NCBI Taxonomy" id="2059302"/>
    <lineage>
        <taxon>Bacteria</taxon>
        <taxon>Pseudomonadati</taxon>
        <taxon>Bacteroidota</taxon>
        <taxon>Cytophagia</taxon>
        <taxon>Cytophagales</taxon>
        <taxon>Fulvivirgaceae</taxon>
        <taxon>Pseudochryseolinea</taxon>
    </lineage>
</organism>
<evidence type="ECO:0000313" key="2">
    <source>
        <dbReference type="Proteomes" id="UP000251889"/>
    </source>
</evidence>
<name>A0A364Y8D7_9BACT</name>
<proteinExistence type="predicted"/>
<dbReference type="Proteomes" id="UP000251889">
    <property type="component" value="Unassembled WGS sequence"/>
</dbReference>
<protein>
    <submittedName>
        <fullName evidence="1">Uncharacterized protein</fullName>
    </submittedName>
</protein>
<dbReference type="EMBL" id="QMFY01000001">
    <property type="protein sequence ID" value="RAW03173.1"/>
    <property type="molecule type" value="Genomic_DNA"/>
</dbReference>
<comment type="caution">
    <text evidence="1">The sequence shown here is derived from an EMBL/GenBank/DDBJ whole genome shotgun (WGS) entry which is preliminary data.</text>
</comment>
<sequence>MKINSENFKGIEYIQLNQLPDEQRSKILESLDRDYLIKILIDGKVISNCLQYTDYSFWYENIYKETSKNRLQKSESEAEVVNLAFQH</sequence>
<keyword evidence="2" id="KW-1185">Reference proteome</keyword>
<evidence type="ECO:0000313" key="1">
    <source>
        <dbReference type="EMBL" id="RAW03173.1"/>
    </source>
</evidence>
<dbReference type="RefSeq" id="WP_112745388.1">
    <property type="nucleotide sequence ID" value="NZ_QMFY01000001.1"/>
</dbReference>
<dbReference type="OrthoDB" id="982811at2"/>
<reference evidence="1 2" key="1">
    <citation type="submission" date="2018-06" db="EMBL/GenBank/DDBJ databases">
        <title>Chryseolinea flavus sp. nov., a member of the phylum Bacteroidetes isolated from soil.</title>
        <authorList>
            <person name="Li Y."/>
            <person name="Wang J."/>
        </authorList>
    </citation>
    <scope>NUCLEOTIDE SEQUENCE [LARGE SCALE GENOMIC DNA]</scope>
    <source>
        <strain evidence="1 2">SDU1-6</strain>
    </source>
</reference>
<dbReference type="AlphaFoldDB" id="A0A364Y8D7"/>